<dbReference type="AlphaFoldDB" id="A0A7D9JLJ9"/>
<dbReference type="GO" id="GO:0003729">
    <property type="term" value="F:mRNA binding"/>
    <property type="evidence" value="ECO:0007669"/>
    <property type="project" value="TreeGrafter"/>
</dbReference>
<comment type="caution">
    <text evidence="2">The sequence shown here is derived from an EMBL/GenBank/DDBJ whole genome shotgun (WGS) entry which is preliminary data.</text>
</comment>
<dbReference type="GO" id="GO:0016281">
    <property type="term" value="C:eukaryotic translation initiation factor 4F complex"/>
    <property type="evidence" value="ECO:0007669"/>
    <property type="project" value="TreeGrafter"/>
</dbReference>
<keyword evidence="3" id="KW-1185">Reference proteome</keyword>
<keyword evidence="2" id="KW-0396">Initiation factor</keyword>
<organism evidence="2 3">
    <name type="scientific">Paramuricea clavata</name>
    <name type="common">Red gorgonian</name>
    <name type="synonym">Violescent sea-whip</name>
    <dbReference type="NCBI Taxonomy" id="317549"/>
    <lineage>
        <taxon>Eukaryota</taxon>
        <taxon>Metazoa</taxon>
        <taxon>Cnidaria</taxon>
        <taxon>Anthozoa</taxon>
        <taxon>Octocorallia</taxon>
        <taxon>Malacalcyonacea</taxon>
        <taxon>Plexauridae</taxon>
        <taxon>Paramuricea</taxon>
    </lineage>
</organism>
<reference evidence="2" key="1">
    <citation type="submission" date="2020-04" db="EMBL/GenBank/DDBJ databases">
        <authorList>
            <person name="Alioto T."/>
            <person name="Alioto T."/>
            <person name="Gomez Garrido J."/>
        </authorList>
    </citation>
    <scope>NUCLEOTIDE SEQUENCE</scope>
    <source>
        <strain evidence="2">A484AB</strain>
    </source>
</reference>
<dbReference type="PANTHER" id="PTHR23253">
    <property type="entry name" value="EUKARYOTIC TRANSLATION INITIATION FACTOR 4 GAMMA"/>
    <property type="match status" value="1"/>
</dbReference>
<proteinExistence type="predicted"/>
<dbReference type="OrthoDB" id="10071175at2759"/>
<dbReference type="GO" id="GO:0003743">
    <property type="term" value="F:translation initiation factor activity"/>
    <property type="evidence" value="ECO:0007669"/>
    <property type="project" value="UniProtKB-KW"/>
</dbReference>
<sequence>RSKNPWQQPKEKEKELSKEERKTAELYRNVMAILNKLTPQKFKTLVQQFMALNIDTPERLEGAIDRIFEK</sequence>
<feature type="non-terminal residue" evidence="2">
    <location>
        <position position="70"/>
    </location>
</feature>
<evidence type="ECO:0000256" key="1">
    <source>
        <dbReference type="SAM" id="MobiDB-lite"/>
    </source>
</evidence>
<dbReference type="PANTHER" id="PTHR23253:SF78">
    <property type="entry name" value="EUKARYOTIC TRANSLATION INITIATION FACTOR 4G1, ISOFORM B-RELATED"/>
    <property type="match status" value="1"/>
</dbReference>
<accession>A0A7D9JLJ9</accession>
<feature type="region of interest" description="Disordered" evidence="1">
    <location>
        <begin position="1"/>
        <end position="20"/>
    </location>
</feature>
<dbReference type="Gene3D" id="1.25.40.180">
    <property type="match status" value="1"/>
</dbReference>
<feature type="compositionally biased region" description="Basic and acidic residues" evidence="1">
    <location>
        <begin position="9"/>
        <end position="20"/>
    </location>
</feature>
<keyword evidence="2" id="KW-0648">Protein biosynthesis</keyword>
<name>A0A7D9JLJ9_PARCT</name>
<feature type="non-terminal residue" evidence="2">
    <location>
        <position position="1"/>
    </location>
</feature>
<dbReference type="InterPro" id="IPR016024">
    <property type="entry name" value="ARM-type_fold"/>
</dbReference>
<evidence type="ECO:0000313" key="2">
    <source>
        <dbReference type="EMBL" id="CAB4031702.1"/>
    </source>
</evidence>
<evidence type="ECO:0000313" key="3">
    <source>
        <dbReference type="Proteomes" id="UP001152795"/>
    </source>
</evidence>
<protein>
    <submittedName>
        <fullName evidence="2">Eukaryotic translation initiation factor 4 gamma 3-like isoform X2</fullName>
    </submittedName>
</protein>
<dbReference type="SUPFAM" id="SSF48371">
    <property type="entry name" value="ARM repeat"/>
    <property type="match status" value="1"/>
</dbReference>
<gene>
    <name evidence="2" type="ORF">PACLA_8A089562</name>
</gene>
<dbReference type="EMBL" id="CACRXK020017834">
    <property type="protein sequence ID" value="CAB4031702.1"/>
    <property type="molecule type" value="Genomic_DNA"/>
</dbReference>
<dbReference type="Proteomes" id="UP001152795">
    <property type="component" value="Unassembled WGS sequence"/>
</dbReference>